<name>A0ABR1DSP8_NECAM</name>
<feature type="domain" description="Partial AB-hydrolase lipase" evidence="4">
    <location>
        <begin position="28"/>
        <end position="90"/>
    </location>
</feature>
<organism evidence="5 6">
    <name type="scientific">Necator americanus</name>
    <name type="common">Human hookworm</name>
    <dbReference type="NCBI Taxonomy" id="51031"/>
    <lineage>
        <taxon>Eukaryota</taxon>
        <taxon>Metazoa</taxon>
        <taxon>Ecdysozoa</taxon>
        <taxon>Nematoda</taxon>
        <taxon>Chromadorea</taxon>
        <taxon>Rhabditida</taxon>
        <taxon>Rhabditina</taxon>
        <taxon>Rhabditomorpha</taxon>
        <taxon>Strongyloidea</taxon>
        <taxon>Ancylostomatidae</taxon>
        <taxon>Bunostominae</taxon>
        <taxon>Necator</taxon>
    </lineage>
</organism>
<evidence type="ECO:0000256" key="3">
    <source>
        <dbReference type="SAM" id="SignalP"/>
    </source>
</evidence>
<keyword evidence="2" id="KW-0443">Lipid metabolism</keyword>
<evidence type="ECO:0000313" key="6">
    <source>
        <dbReference type="Proteomes" id="UP001303046"/>
    </source>
</evidence>
<comment type="caution">
    <text evidence="5">The sequence shown here is derived from an EMBL/GenBank/DDBJ whole genome shotgun (WGS) entry which is preliminary data.</text>
</comment>
<feature type="signal peptide" evidence="3">
    <location>
        <begin position="1"/>
        <end position="17"/>
    </location>
</feature>
<dbReference type="EMBL" id="JAVFWL010000005">
    <property type="protein sequence ID" value="KAK6753447.1"/>
    <property type="molecule type" value="Genomic_DNA"/>
</dbReference>
<dbReference type="Gene3D" id="3.40.50.1820">
    <property type="entry name" value="alpha/beta hydrolase"/>
    <property type="match status" value="1"/>
</dbReference>
<sequence>MFRYALLGALAFTVTAAKHEDPECKMTTPQIIEHWGYPAEIYTVTTEDGYILELHRIPYGKNDAKPTSPRPVVFMQHGLECSSSNWVTNLPDESAGFIFADSGFDVWLGNMRGNTYSTKHINLNPKHEKFWEWTWDEMSKYDLESMIDKALNVSGQQQLYYIGHSQGTLTMFSKLSVDKQFSNKIKKFFALAPVGSVAHIKGMLKFLADTFSLEFDTWNDIFGAGEFLPNNWVMKLVADAVCGGLKVEAALCDNVLFLIAGPESNQMNQTRTPVYLTHTPAGTSTMNVKHWLQMVKKGTVAMFDYGTKENKKKYGQANPPEYDFTQIQNPIYLYWGDSDWLADPQDISGYLLPRIQHTLVANTELNDYNHLDFIWGLRAPADIYYPIVKIINADLS</sequence>
<dbReference type="PIRSF" id="PIRSF000862">
    <property type="entry name" value="Steryl_ester_lip"/>
    <property type="match status" value="1"/>
</dbReference>
<accession>A0ABR1DSP8</accession>
<proteinExistence type="inferred from homology"/>
<evidence type="ECO:0000256" key="2">
    <source>
        <dbReference type="PIRNR" id="PIRNR000862"/>
    </source>
</evidence>
<dbReference type="InterPro" id="IPR006693">
    <property type="entry name" value="AB_hydrolase_lipase"/>
</dbReference>
<feature type="chain" id="PRO_5046816653" description="Lipase" evidence="3">
    <location>
        <begin position="18"/>
        <end position="396"/>
    </location>
</feature>
<dbReference type="SUPFAM" id="SSF53474">
    <property type="entry name" value="alpha/beta-Hydrolases"/>
    <property type="match status" value="1"/>
</dbReference>
<keyword evidence="2" id="KW-0378">Hydrolase</keyword>
<comment type="similarity">
    <text evidence="1 2">Belongs to the AB hydrolase superfamily. Lipase family.</text>
</comment>
<evidence type="ECO:0000313" key="5">
    <source>
        <dbReference type="EMBL" id="KAK6753447.1"/>
    </source>
</evidence>
<evidence type="ECO:0000256" key="1">
    <source>
        <dbReference type="ARBA" id="ARBA00010701"/>
    </source>
</evidence>
<dbReference type="InterPro" id="IPR025483">
    <property type="entry name" value="Lipase_euk"/>
</dbReference>
<keyword evidence="3" id="KW-0732">Signal</keyword>
<dbReference type="InterPro" id="IPR029058">
    <property type="entry name" value="AB_hydrolase_fold"/>
</dbReference>
<keyword evidence="6" id="KW-1185">Reference proteome</keyword>
<dbReference type="Pfam" id="PF04083">
    <property type="entry name" value="Abhydro_lipase"/>
    <property type="match status" value="1"/>
</dbReference>
<evidence type="ECO:0000259" key="4">
    <source>
        <dbReference type="Pfam" id="PF04083"/>
    </source>
</evidence>
<protein>
    <recommendedName>
        <fullName evidence="2">Lipase</fullName>
    </recommendedName>
</protein>
<dbReference type="PANTHER" id="PTHR11005">
    <property type="entry name" value="LYSOSOMAL ACID LIPASE-RELATED"/>
    <property type="match status" value="1"/>
</dbReference>
<keyword evidence="2" id="KW-0442">Lipid degradation</keyword>
<dbReference type="Proteomes" id="UP001303046">
    <property type="component" value="Unassembled WGS sequence"/>
</dbReference>
<reference evidence="5 6" key="1">
    <citation type="submission" date="2023-08" db="EMBL/GenBank/DDBJ databases">
        <title>A Necator americanus chromosomal reference genome.</title>
        <authorList>
            <person name="Ilik V."/>
            <person name="Petrzelkova K.J."/>
            <person name="Pardy F."/>
            <person name="Fuh T."/>
            <person name="Niatou-Singa F.S."/>
            <person name="Gouil Q."/>
            <person name="Baker L."/>
            <person name="Ritchie M.E."/>
            <person name="Jex A.R."/>
            <person name="Gazzola D."/>
            <person name="Li H."/>
            <person name="Toshio Fujiwara R."/>
            <person name="Zhan B."/>
            <person name="Aroian R.V."/>
            <person name="Pafco B."/>
            <person name="Schwarz E.M."/>
        </authorList>
    </citation>
    <scope>NUCLEOTIDE SEQUENCE [LARGE SCALE GENOMIC DNA]</scope>
    <source>
        <strain evidence="5 6">Aroian</strain>
        <tissue evidence="5">Whole animal</tissue>
    </source>
</reference>
<gene>
    <name evidence="5" type="primary">Necator_chrV.g17600</name>
    <name evidence="5" type="ORF">RB195_012810</name>
</gene>